<dbReference type="PANTHER" id="PTHR45861:SF1">
    <property type="entry name" value="DNA POLYMERASE ALPHA CATALYTIC SUBUNIT"/>
    <property type="match status" value="1"/>
</dbReference>
<dbReference type="GO" id="GO:1902975">
    <property type="term" value="P:mitotic DNA replication initiation"/>
    <property type="evidence" value="ECO:0007669"/>
    <property type="project" value="TreeGrafter"/>
</dbReference>
<feature type="region of interest" description="Disordered" evidence="1">
    <location>
        <begin position="1"/>
        <end position="57"/>
    </location>
</feature>
<feature type="region of interest" description="Disordered" evidence="1">
    <location>
        <begin position="76"/>
        <end position="132"/>
    </location>
</feature>
<dbReference type="GO" id="GO:0005658">
    <property type="term" value="C:alpha DNA polymerase:primase complex"/>
    <property type="evidence" value="ECO:0007669"/>
    <property type="project" value="TreeGrafter"/>
</dbReference>
<name>A0A9P1ILX2_9PELO</name>
<dbReference type="EMBL" id="CANHGI010000003">
    <property type="protein sequence ID" value="CAI5446466.1"/>
    <property type="molecule type" value="Genomic_DNA"/>
</dbReference>
<feature type="region of interest" description="Disordered" evidence="1">
    <location>
        <begin position="146"/>
        <end position="285"/>
    </location>
</feature>
<dbReference type="Pfam" id="PF12254">
    <property type="entry name" value="DNA_pol_alpha_N"/>
    <property type="match status" value="1"/>
</dbReference>
<feature type="compositionally biased region" description="Polar residues" evidence="1">
    <location>
        <begin position="220"/>
        <end position="230"/>
    </location>
</feature>
<feature type="compositionally biased region" description="Basic and acidic residues" evidence="1">
    <location>
        <begin position="231"/>
        <end position="247"/>
    </location>
</feature>
<protein>
    <recommendedName>
        <fullName evidence="2">DNA polymerase alpha catalytic subunit N-terminal domain-containing protein</fullName>
    </recommendedName>
</protein>
<dbReference type="GO" id="GO:0003887">
    <property type="term" value="F:DNA-directed DNA polymerase activity"/>
    <property type="evidence" value="ECO:0007669"/>
    <property type="project" value="TreeGrafter"/>
</dbReference>
<dbReference type="GO" id="GO:0003697">
    <property type="term" value="F:single-stranded DNA binding"/>
    <property type="evidence" value="ECO:0007669"/>
    <property type="project" value="TreeGrafter"/>
</dbReference>
<keyword evidence="4" id="KW-1185">Reference proteome</keyword>
<dbReference type="GO" id="GO:0006272">
    <property type="term" value="P:leading strand elongation"/>
    <property type="evidence" value="ECO:0007669"/>
    <property type="project" value="TreeGrafter"/>
</dbReference>
<dbReference type="Proteomes" id="UP001152747">
    <property type="component" value="Unassembled WGS sequence"/>
</dbReference>
<proteinExistence type="predicted"/>
<feature type="compositionally biased region" description="Acidic residues" evidence="1">
    <location>
        <begin position="248"/>
        <end position="264"/>
    </location>
</feature>
<evidence type="ECO:0000259" key="2">
    <source>
        <dbReference type="Pfam" id="PF12254"/>
    </source>
</evidence>
<reference evidence="3" key="1">
    <citation type="submission" date="2022-11" db="EMBL/GenBank/DDBJ databases">
        <authorList>
            <person name="Kikuchi T."/>
        </authorList>
    </citation>
    <scope>NUCLEOTIDE SEQUENCE</scope>
    <source>
        <strain evidence="3">PS1010</strain>
    </source>
</reference>
<feature type="compositionally biased region" description="Acidic residues" evidence="1">
    <location>
        <begin position="95"/>
        <end position="107"/>
    </location>
</feature>
<dbReference type="GO" id="GO:0003688">
    <property type="term" value="F:DNA replication origin binding"/>
    <property type="evidence" value="ECO:0007669"/>
    <property type="project" value="TreeGrafter"/>
</dbReference>
<dbReference type="GO" id="GO:0006273">
    <property type="term" value="P:lagging strand elongation"/>
    <property type="evidence" value="ECO:0007669"/>
    <property type="project" value="TreeGrafter"/>
</dbReference>
<evidence type="ECO:0000313" key="3">
    <source>
        <dbReference type="EMBL" id="CAI5446466.1"/>
    </source>
</evidence>
<dbReference type="InterPro" id="IPR024647">
    <property type="entry name" value="DNA_pol_a_cat_su_N"/>
</dbReference>
<sequence>MVFVQKKMSDTENHEETDIRRSSRRRESSKQTSRKSAIERLKEARETGKSYRPNLDVDDVYEVVDEREYNDIVSQRQNDNFVVDDDGMGYVDTGVDFEEEYEDDYEEYGDRSSKKGEKKSKKSSKEKKKGALDSFFAGGAKKTVLDESKVKVNLEEDEDLKNMLGDILDGEDDEEDEREKRRKRNIAAPLPKNPFKRGRTSSPPSDDLAPRPIAKKAKTNFLSKNATPKQQHLEKPKAKKVEEPIPEEKDDDDDYGVPDYDDNEPIAIKNEVNSPVKKPVQEKVL</sequence>
<feature type="compositionally biased region" description="Basic and acidic residues" evidence="1">
    <location>
        <begin position="7"/>
        <end position="29"/>
    </location>
</feature>
<feature type="compositionally biased region" description="Basic and acidic residues" evidence="1">
    <location>
        <begin position="36"/>
        <end position="49"/>
    </location>
</feature>
<gene>
    <name evidence="3" type="ORF">CAMP_LOCUS9103</name>
</gene>
<dbReference type="OrthoDB" id="6755010at2759"/>
<organism evidence="3 4">
    <name type="scientific">Caenorhabditis angaria</name>
    <dbReference type="NCBI Taxonomy" id="860376"/>
    <lineage>
        <taxon>Eukaryota</taxon>
        <taxon>Metazoa</taxon>
        <taxon>Ecdysozoa</taxon>
        <taxon>Nematoda</taxon>
        <taxon>Chromadorea</taxon>
        <taxon>Rhabditida</taxon>
        <taxon>Rhabditina</taxon>
        <taxon>Rhabditomorpha</taxon>
        <taxon>Rhabditoidea</taxon>
        <taxon>Rhabditidae</taxon>
        <taxon>Peloderinae</taxon>
        <taxon>Caenorhabditis</taxon>
    </lineage>
</organism>
<evidence type="ECO:0000256" key="1">
    <source>
        <dbReference type="SAM" id="MobiDB-lite"/>
    </source>
</evidence>
<dbReference type="AlphaFoldDB" id="A0A9P1ILX2"/>
<feature type="compositionally biased region" description="Basic residues" evidence="1">
    <location>
        <begin position="116"/>
        <end position="128"/>
    </location>
</feature>
<dbReference type="PANTHER" id="PTHR45861">
    <property type="entry name" value="DNA POLYMERASE ALPHA CATALYTIC SUBUNIT"/>
    <property type="match status" value="1"/>
</dbReference>
<comment type="caution">
    <text evidence="3">The sequence shown here is derived from an EMBL/GenBank/DDBJ whole genome shotgun (WGS) entry which is preliminary data.</text>
</comment>
<dbReference type="GO" id="GO:0003682">
    <property type="term" value="F:chromatin binding"/>
    <property type="evidence" value="ECO:0007669"/>
    <property type="project" value="TreeGrafter"/>
</dbReference>
<evidence type="ECO:0000313" key="4">
    <source>
        <dbReference type="Proteomes" id="UP001152747"/>
    </source>
</evidence>
<feature type="compositionally biased region" description="Acidic residues" evidence="1">
    <location>
        <begin position="168"/>
        <end position="177"/>
    </location>
</feature>
<accession>A0A9P1ILX2</accession>
<feature type="domain" description="DNA polymerase alpha catalytic subunit N-terminal" evidence="2">
    <location>
        <begin position="39"/>
        <end position="97"/>
    </location>
</feature>